<evidence type="ECO:0000313" key="3">
    <source>
        <dbReference type="Proteomes" id="UP000253083"/>
    </source>
</evidence>
<name>A0A395JHG1_9GAMM</name>
<organism evidence="2 3">
    <name type="scientific">Arenicella xantha</name>
    <dbReference type="NCBI Taxonomy" id="644221"/>
    <lineage>
        <taxon>Bacteria</taxon>
        <taxon>Pseudomonadati</taxon>
        <taxon>Pseudomonadota</taxon>
        <taxon>Gammaproteobacteria</taxon>
        <taxon>Arenicellales</taxon>
        <taxon>Arenicellaceae</taxon>
        <taxon>Arenicella</taxon>
    </lineage>
</organism>
<keyword evidence="1" id="KW-1133">Transmembrane helix</keyword>
<keyword evidence="3" id="KW-1185">Reference proteome</keyword>
<dbReference type="Proteomes" id="UP000253083">
    <property type="component" value="Unassembled WGS sequence"/>
</dbReference>
<dbReference type="AlphaFoldDB" id="A0A395JHG1"/>
<proteinExistence type="predicted"/>
<reference evidence="2 3" key="1">
    <citation type="submission" date="2018-06" db="EMBL/GenBank/DDBJ databases">
        <title>Genomic Encyclopedia of Type Strains, Phase IV (KMG-IV): sequencing the most valuable type-strain genomes for metagenomic binning, comparative biology and taxonomic classification.</title>
        <authorList>
            <person name="Goeker M."/>
        </authorList>
    </citation>
    <scope>NUCLEOTIDE SEQUENCE [LARGE SCALE GENOMIC DNA]</scope>
    <source>
        <strain evidence="2 3">DSM 24032</strain>
    </source>
</reference>
<gene>
    <name evidence="2" type="ORF">DFR28_1234</name>
</gene>
<dbReference type="RefSeq" id="WP_211317070.1">
    <property type="nucleotide sequence ID" value="NZ_QNRT01000023.1"/>
</dbReference>
<comment type="caution">
    <text evidence="2">The sequence shown here is derived from an EMBL/GenBank/DDBJ whole genome shotgun (WGS) entry which is preliminary data.</text>
</comment>
<dbReference type="InParanoid" id="A0A395JHG1"/>
<accession>A0A395JHG1</accession>
<keyword evidence="1" id="KW-0472">Membrane</keyword>
<keyword evidence="1" id="KW-0812">Transmembrane</keyword>
<feature type="transmembrane region" description="Helical" evidence="1">
    <location>
        <begin position="37"/>
        <end position="57"/>
    </location>
</feature>
<evidence type="ECO:0000313" key="2">
    <source>
        <dbReference type="EMBL" id="RBP44829.1"/>
    </source>
</evidence>
<protein>
    <submittedName>
        <fullName evidence="2">Uncharacterized protein</fullName>
    </submittedName>
</protein>
<sequence length="108" mass="12416">MKFFRSANKFPQFEGKSSEYINSCLNYVRGKSSGLKYYFWIAAVLIFGFCILINGLFLDNLLAQLAVGLCSGLAFYLYLLWDINKLTYPLVLKYIEEFEQQDHGGSKT</sequence>
<dbReference type="EMBL" id="QNRT01000023">
    <property type="protein sequence ID" value="RBP44829.1"/>
    <property type="molecule type" value="Genomic_DNA"/>
</dbReference>
<evidence type="ECO:0000256" key="1">
    <source>
        <dbReference type="SAM" id="Phobius"/>
    </source>
</evidence>
<feature type="transmembrane region" description="Helical" evidence="1">
    <location>
        <begin position="63"/>
        <end position="81"/>
    </location>
</feature>